<comment type="similarity">
    <text evidence="2">Belongs to the ARR-like family.</text>
</comment>
<keyword evidence="4" id="KW-0090">Biological rhythms</keyword>
<feature type="compositionally biased region" description="Low complexity" evidence="8">
    <location>
        <begin position="1"/>
        <end position="14"/>
    </location>
</feature>
<feature type="compositionally biased region" description="Polar residues" evidence="8">
    <location>
        <begin position="773"/>
        <end position="789"/>
    </location>
</feature>
<dbReference type="GO" id="GO:0000160">
    <property type="term" value="P:phosphorelay signal transduction system"/>
    <property type="evidence" value="ECO:0007669"/>
    <property type="project" value="UniProtKB-KW"/>
</dbReference>
<feature type="region of interest" description="Disordered" evidence="8">
    <location>
        <begin position="635"/>
        <end position="666"/>
    </location>
</feature>
<comment type="caution">
    <text evidence="11">The sequence shown here is derived from an EMBL/GenBank/DDBJ whole genome shotgun (WGS) entry which is preliminary data.</text>
</comment>
<evidence type="ECO:0000256" key="4">
    <source>
        <dbReference type="ARBA" id="ARBA00023108"/>
    </source>
</evidence>
<evidence type="ECO:0000256" key="5">
    <source>
        <dbReference type="ARBA" id="ARBA00023242"/>
    </source>
</evidence>
<dbReference type="PANTHER" id="PTHR43874">
    <property type="entry name" value="TWO-COMPONENT RESPONSE REGULATOR"/>
    <property type="match status" value="1"/>
</dbReference>
<keyword evidence="3" id="KW-0902">Two-component regulatory system</keyword>
<dbReference type="PROSITE" id="PS50110">
    <property type="entry name" value="RESPONSE_REGULATORY"/>
    <property type="match status" value="1"/>
</dbReference>
<feature type="compositionally biased region" description="Polar residues" evidence="8">
    <location>
        <begin position="635"/>
        <end position="646"/>
    </location>
</feature>
<evidence type="ECO:0000259" key="9">
    <source>
        <dbReference type="PROSITE" id="PS50110"/>
    </source>
</evidence>
<evidence type="ECO:0000313" key="12">
    <source>
        <dbReference type="Proteomes" id="UP000324897"/>
    </source>
</evidence>
<evidence type="ECO:0000256" key="1">
    <source>
        <dbReference type="ARBA" id="ARBA00004123"/>
    </source>
</evidence>
<feature type="non-terminal residue" evidence="11">
    <location>
        <position position="1"/>
    </location>
</feature>
<dbReference type="Gramene" id="TVU26811">
    <property type="protein sequence ID" value="TVU26811"/>
    <property type="gene ID" value="EJB05_29375"/>
</dbReference>
<evidence type="ECO:0000256" key="6">
    <source>
        <dbReference type="PROSITE-ProRule" id="PRU00169"/>
    </source>
</evidence>
<comment type="subcellular location">
    <subcellularLocation>
        <location evidence="1 7">Nucleus</location>
    </subcellularLocation>
</comment>
<dbReference type="SUPFAM" id="SSF52172">
    <property type="entry name" value="CheY-like"/>
    <property type="match status" value="2"/>
</dbReference>
<feature type="compositionally biased region" description="Polar residues" evidence="8">
    <location>
        <begin position="268"/>
        <end position="288"/>
    </location>
</feature>
<accession>A0A5J9UU56</accession>
<evidence type="ECO:0000313" key="11">
    <source>
        <dbReference type="EMBL" id="TVU26811.1"/>
    </source>
</evidence>
<feature type="region of interest" description="Disordered" evidence="8">
    <location>
        <begin position="563"/>
        <end position="583"/>
    </location>
</feature>
<dbReference type="InterPro" id="IPR011006">
    <property type="entry name" value="CheY-like_superfamily"/>
</dbReference>
<dbReference type="SMART" id="SM00448">
    <property type="entry name" value="REC"/>
    <property type="match status" value="1"/>
</dbReference>
<dbReference type="InterPro" id="IPR045279">
    <property type="entry name" value="ARR-like"/>
</dbReference>
<sequence length="789" mass="86573">MSPDADAATASPAAAGGGGGGDASSASPSPSPAAAAAAGRAVVRWDQILPRRSLRVLLVEHDDSTRQVVTALLRKCGYRVAAVADGMKAWEVMRERAYAFDLVLTEVAMPSLSGIQLLARIVAADECKNIPVISKTSINPDSYASAIDNSWNMRLEFDWEIAPFRCATQWNFTYPIPECFKIEMLLVTEMVSIDVEFQRSKIYLDLLWYFMVFYWLAMAVMSSQDSIGTVLKCMQKGAVDFLVKPVRKNELRNLWQHVWRRHAMNSQTNASENNAASNHISANGSKTGENSDEESDAQSFSCKRETEIQSVEKSPENLTDEGAGSSRKTKIQSESCGGVNTKAYMSKGSEDAPSGSACNTSKLQVFSAEKNARGKCLNGITSAKVAEKIMDNALRIADASSRRASNLGKDMAMTQPTIDRKCKSSALENNGGMQNTIGESSKHAELAHAESCPSQFLANHLGKQHHVNGYTNQGIREKDIFNHSNSSAFSRYGNKRIEPSGQQQLFPSRCITRQEPGYGKKDPLVQPSEALPPREHNTGESTMQARIPLDTSTEGAAILCSTSAREDAGTSSSSHRKDSMSHPSYGFIPLPIPAGATMQYHYSAMLQPLYYQQAPVMHSDSAGINKATFQHASGQFNYHENPSKPSQVDEHEQLEESQQLHHSRQIVRESGEPVDLVRAHVEHVNQSAGCSQDIRKGSGCTGSAENDINTNMVVALESGNESGVQNCGYNGSRREAALMKFRMKRKDRCFEKKVRYHSRKKLADQRPRVKGQFVSQKLKSATTTDAETD</sequence>
<dbReference type="EMBL" id="RWGY01000013">
    <property type="protein sequence ID" value="TVU26811.1"/>
    <property type="molecule type" value="Genomic_DNA"/>
</dbReference>
<dbReference type="Proteomes" id="UP000324897">
    <property type="component" value="Chromosome 2"/>
</dbReference>
<evidence type="ECO:0000256" key="2">
    <source>
        <dbReference type="ARBA" id="ARBA00010330"/>
    </source>
</evidence>
<dbReference type="GO" id="GO:0048511">
    <property type="term" value="P:rhythmic process"/>
    <property type="evidence" value="ECO:0007669"/>
    <property type="project" value="UniProtKB-KW"/>
</dbReference>
<reference evidence="11 12" key="1">
    <citation type="journal article" date="2019" name="Sci. Rep.">
        <title>A high-quality genome of Eragrostis curvula grass provides insights into Poaceae evolution and supports new strategies to enhance forage quality.</title>
        <authorList>
            <person name="Carballo J."/>
            <person name="Santos B.A.C.M."/>
            <person name="Zappacosta D."/>
            <person name="Garbus I."/>
            <person name="Selva J.P."/>
            <person name="Gallo C.A."/>
            <person name="Diaz A."/>
            <person name="Albertini E."/>
            <person name="Caccamo M."/>
            <person name="Echenique V."/>
        </authorList>
    </citation>
    <scope>NUCLEOTIDE SEQUENCE [LARGE SCALE GENOMIC DNA]</scope>
    <source>
        <strain evidence="12">cv. Victoria</strain>
        <tissue evidence="11">Leaf</tissue>
    </source>
</reference>
<dbReference type="Pfam" id="PF06203">
    <property type="entry name" value="CCT"/>
    <property type="match status" value="1"/>
</dbReference>
<dbReference type="PROSITE" id="PS51017">
    <property type="entry name" value="CCT"/>
    <property type="match status" value="1"/>
</dbReference>
<dbReference type="Gene3D" id="3.40.50.2300">
    <property type="match status" value="1"/>
</dbReference>
<dbReference type="OrthoDB" id="60033at2759"/>
<dbReference type="PANTHER" id="PTHR43874:SF117">
    <property type="entry name" value="TWO-COMPONENT RESPONSE REGULATOR-LIKE APRR3"/>
    <property type="match status" value="1"/>
</dbReference>
<evidence type="ECO:0000256" key="3">
    <source>
        <dbReference type="ARBA" id="ARBA00023012"/>
    </source>
</evidence>
<feature type="compositionally biased region" description="Low complexity" evidence="8">
    <location>
        <begin position="23"/>
        <end position="32"/>
    </location>
</feature>
<gene>
    <name evidence="11" type="ORF">EJB05_29375</name>
</gene>
<dbReference type="Pfam" id="PF00072">
    <property type="entry name" value="Response_reg"/>
    <property type="match status" value="1"/>
</dbReference>
<dbReference type="GO" id="GO:0005634">
    <property type="term" value="C:nucleus"/>
    <property type="evidence" value="ECO:0007669"/>
    <property type="project" value="UniProtKB-SubCell"/>
</dbReference>
<keyword evidence="12" id="KW-1185">Reference proteome</keyword>
<dbReference type="AlphaFoldDB" id="A0A5J9UU56"/>
<dbReference type="InterPro" id="IPR001789">
    <property type="entry name" value="Sig_transdc_resp-reg_receiver"/>
</dbReference>
<organism evidence="11 12">
    <name type="scientific">Eragrostis curvula</name>
    <name type="common">weeping love grass</name>
    <dbReference type="NCBI Taxonomy" id="38414"/>
    <lineage>
        <taxon>Eukaryota</taxon>
        <taxon>Viridiplantae</taxon>
        <taxon>Streptophyta</taxon>
        <taxon>Embryophyta</taxon>
        <taxon>Tracheophyta</taxon>
        <taxon>Spermatophyta</taxon>
        <taxon>Magnoliopsida</taxon>
        <taxon>Liliopsida</taxon>
        <taxon>Poales</taxon>
        <taxon>Poaceae</taxon>
        <taxon>PACMAD clade</taxon>
        <taxon>Chloridoideae</taxon>
        <taxon>Eragrostideae</taxon>
        <taxon>Eragrostidinae</taxon>
        <taxon>Eragrostis</taxon>
    </lineage>
</organism>
<comment type="caution">
    <text evidence="6">Lacks conserved residue(s) required for the propagation of feature annotation.</text>
</comment>
<evidence type="ECO:0000259" key="10">
    <source>
        <dbReference type="PROSITE" id="PS51017"/>
    </source>
</evidence>
<dbReference type="InterPro" id="IPR010402">
    <property type="entry name" value="CCT_domain"/>
</dbReference>
<feature type="region of interest" description="Disordered" evidence="8">
    <location>
        <begin position="268"/>
        <end position="334"/>
    </location>
</feature>
<feature type="region of interest" description="Disordered" evidence="8">
    <location>
        <begin position="497"/>
        <end position="542"/>
    </location>
</feature>
<protein>
    <recommendedName>
        <fullName evidence="13">CCT domain-containing protein</fullName>
    </recommendedName>
</protein>
<evidence type="ECO:0000256" key="8">
    <source>
        <dbReference type="SAM" id="MobiDB-lite"/>
    </source>
</evidence>
<name>A0A5J9UU56_9POAL</name>
<feature type="domain" description="CCT" evidence="10">
    <location>
        <begin position="734"/>
        <end position="776"/>
    </location>
</feature>
<evidence type="ECO:0008006" key="13">
    <source>
        <dbReference type="Google" id="ProtNLM"/>
    </source>
</evidence>
<feature type="region of interest" description="Disordered" evidence="8">
    <location>
        <begin position="760"/>
        <end position="789"/>
    </location>
</feature>
<feature type="domain" description="Response regulatory" evidence="9">
    <location>
        <begin position="55"/>
        <end position="259"/>
    </location>
</feature>
<evidence type="ECO:0000256" key="7">
    <source>
        <dbReference type="PROSITE-ProRule" id="PRU00357"/>
    </source>
</evidence>
<proteinExistence type="inferred from homology"/>
<keyword evidence="5 7" id="KW-0539">Nucleus</keyword>
<dbReference type="GO" id="GO:0009736">
    <property type="term" value="P:cytokinin-activated signaling pathway"/>
    <property type="evidence" value="ECO:0007669"/>
    <property type="project" value="InterPro"/>
</dbReference>
<feature type="region of interest" description="Disordered" evidence="8">
    <location>
        <begin position="1"/>
        <end position="32"/>
    </location>
</feature>